<dbReference type="AlphaFoldDB" id="A0A8X6T4K0"/>
<reference evidence="3" key="1">
    <citation type="submission" date="2020-08" db="EMBL/GenBank/DDBJ databases">
        <title>Multicomponent nature underlies the extraordinary mechanical properties of spider dragline silk.</title>
        <authorList>
            <person name="Kono N."/>
            <person name="Nakamura H."/>
            <person name="Mori M."/>
            <person name="Yoshida Y."/>
            <person name="Ohtoshi R."/>
            <person name="Malay A.D."/>
            <person name="Moran D.A.P."/>
            <person name="Tomita M."/>
            <person name="Numata K."/>
            <person name="Arakawa K."/>
        </authorList>
    </citation>
    <scope>NUCLEOTIDE SEQUENCE</scope>
</reference>
<evidence type="ECO:0000256" key="2">
    <source>
        <dbReference type="SAM" id="SignalP"/>
    </source>
</evidence>
<evidence type="ECO:0000313" key="3">
    <source>
        <dbReference type="EMBL" id="GFY18483.1"/>
    </source>
</evidence>
<protein>
    <submittedName>
        <fullName evidence="3">Uncharacterized protein</fullName>
    </submittedName>
</protein>
<dbReference type="EMBL" id="BMAU01021349">
    <property type="protein sequence ID" value="GFY18483.1"/>
    <property type="molecule type" value="Genomic_DNA"/>
</dbReference>
<name>A0A8X6T4K0_TRICX</name>
<sequence length="198" mass="22738">MNFLFHLFVVTSVALNAAIFTSASCDDDSDEESFFSFISYDVQILSDEQRTPLETFVNTVVETVYGRDTLRDVFDISDSTALQFQQYSYQSRARSNSKLGLVVKKHKRNPFDPVQMLKHSPLHNGNEVDDWMGLNEWNSWFKSQVRDSNRSQDIVNLNKFKSLRQLKTMEEISPYEHEIITTGRADREGSNEPGPNGP</sequence>
<feature type="chain" id="PRO_5036474497" evidence="2">
    <location>
        <begin position="26"/>
        <end position="198"/>
    </location>
</feature>
<evidence type="ECO:0000313" key="4">
    <source>
        <dbReference type="Proteomes" id="UP000887159"/>
    </source>
</evidence>
<organism evidence="3 4">
    <name type="scientific">Trichonephila clavipes</name>
    <name type="common">Golden silk orbweaver</name>
    <name type="synonym">Nephila clavipes</name>
    <dbReference type="NCBI Taxonomy" id="2585209"/>
    <lineage>
        <taxon>Eukaryota</taxon>
        <taxon>Metazoa</taxon>
        <taxon>Ecdysozoa</taxon>
        <taxon>Arthropoda</taxon>
        <taxon>Chelicerata</taxon>
        <taxon>Arachnida</taxon>
        <taxon>Araneae</taxon>
        <taxon>Araneomorphae</taxon>
        <taxon>Entelegynae</taxon>
        <taxon>Araneoidea</taxon>
        <taxon>Nephilidae</taxon>
        <taxon>Trichonephila</taxon>
    </lineage>
</organism>
<gene>
    <name evidence="3" type="ORF">TNCV_2397101</name>
</gene>
<feature type="signal peptide" evidence="2">
    <location>
        <begin position="1"/>
        <end position="25"/>
    </location>
</feature>
<accession>A0A8X6T4K0</accession>
<feature type="region of interest" description="Disordered" evidence="1">
    <location>
        <begin position="174"/>
        <end position="198"/>
    </location>
</feature>
<proteinExistence type="predicted"/>
<feature type="compositionally biased region" description="Basic and acidic residues" evidence="1">
    <location>
        <begin position="174"/>
        <end position="190"/>
    </location>
</feature>
<comment type="caution">
    <text evidence="3">The sequence shown here is derived from an EMBL/GenBank/DDBJ whole genome shotgun (WGS) entry which is preliminary data.</text>
</comment>
<keyword evidence="4" id="KW-1185">Reference proteome</keyword>
<evidence type="ECO:0000256" key="1">
    <source>
        <dbReference type="SAM" id="MobiDB-lite"/>
    </source>
</evidence>
<dbReference type="Proteomes" id="UP000887159">
    <property type="component" value="Unassembled WGS sequence"/>
</dbReference>
<keyword evidence="2" id="KW-0732">Signal</keyword>